<protein>
    <recommendedName>
        <fullName evidence="5">Ciliogenesis and planar polarity effector 1</fullName>
    </recommendedName>
</protein>
<feature type="region of interest" description="Disordered" evidence="2">
    <location>
        <begin position="2713"/>
        <end position="2746"/>
    </location>
</feature>
<feature type="compositionally biased region" description="Polar residues" evidence="2">
    <location>
        <begin position="2150"/>
        <end position="2167"/>
    </location>
</feature>
<dbReference type="InterPro" id="IPR028236">
    <property type="entry name" value="CPLANE1"/>
</dbReference>
<proteinExistence type="predicted"/>
<gene>
    <name evidence="3" type="ORF">FD754_015142</name>
</gene>
<dbReference type="EMBL" id="VCEA01000002">
    <property type="protein sequence ID" value="KAB0350285.1"/>
    <property type="molecule type" value="Genomic_DNA"/>
</dbReference>
<feature type="compositionally biased region" description="Polar residues" evidence="2">
    <location>
        <begin position="3096"/>
        <end position="3113"/>
    </location>
</feature>
<dbReference type="InterPro" id="IPR036322">
    <property type="entry name" value="WD40_repeat_dom_sf"/>
</dbReference>
<keyword evidence="4" id="KW-1185">Reference proteome</keyword>
<evidence type="ECO:0000313" key="4">
    <source>
        <dbReference type="Proteomes" id="UP000326458"/>
    </source>
</evidence>
<evidence type="ECO:0000313" key="3">
    <source>
        <dbReference type="EMBL" id="KAB0350285.1"/>
    </source>
</evidence>
<feature type="compositionally biased region" description="Basic residues" evidence="2">
    <location>
        <begin position="3058"/>
        <end position="3069"/>
    </location>
</feature>
<evidence type="ECO:0000256" key="1">
    <source>
        <dbReference type="SAM" id="Coils"/>
    </source>
</evidence>
<evidence type="ECO:0000256" key="2">
    <source>
        <dbReference type="SAM" id="MobiDB-lite"/>
    </source>
</evidence>
<evidence type="ECO:0008006" key="5">
    <source>
        <dbReference type="Google" id="ProtNLM"/>
    </source>
</evidence>
<feature type="region of interest" description="Disordered" evidence="2">
    <location>
        <begin position="1965"/>
        <end position="2026"/>
    </location>
</feature>
<dbReference type="SUPFAM" id="SSF50978">
    <property type="entry name" value="WD40 repeat-like"/>
    <property type="match status" value="1"/>
</dbReference>
<dbReference type="GO" id="GO:0035869">
    <property type="term" value="C:ciliary transition zone"/>
    <property type="evidence" value="ECO:0007669"/>
    <property type="project" value="TreeGrafter"/>
</dbReference>
<feature type="compositionally biased region" description="Basic and acidic residues" evidence="2">
    <location>
        <begin position="2727"/>
        <end position="2746"/>
    </location>
</feature>
<feature type="region of interest" description="Disordered" evidence="2">
    <location>
        <begin position="2441"/>
        <end position="2475"/>
    </location>
</feature>
<name>A0A5N3VPG6_MUNMU</name>
<reference evidence="3 4" key="1">
    <citation type="submission" date="2019-06" db="EMBL/GenBank/DDBJ databases">
        <title>Discovery of a novel chromosome fission-fusion reversal in muntjac.</title>
        <authorList>
            <person name="Mudd A.B."/>
            <person name="Bredeson J.V."/>
            <person name="Baum R."/>
            <person name="Hockemeyer D."/>
            <person name="Rokhsar D.S."/>
        </authorList>
    </citation>
    <scope>NUCLEOTIDE SEQUENCE [LARGE SCALE GENOMIC DNA]</scope>
    <source>
        <strain evidence="3">UTSW_UCB_Mm</strain>
        <tissue evidence="3">Fibroblast cell line</tissue>
    </source>
</reference>
<feature type="region of interest" description="Disordered" evidence="2">
    <location>
        <begin position="3049"/>
        <end position="3119"/>
    </location>
</feature>
<dbReference type="Proteomes" id="UP000326458">
    <property type="component" value="Unassembled WGS sequence"/>
</dbReference>
<accession>A0A5N3VPG6</accession>
<dbReference type="GO" id="GO:0060271">
    <property type="term" value="P:cilium assembly"/>
    <property type="evidence" value="ECO:0007669"/>
    <property type="project" value="TreeGrafter"/>
</dbReference>
<feature type="compositionally biased region" description="Polar residues" evidence="2">
    <location>
        <begin position="2935"/>
        <end position="2946"/>
    </location>
</feature>
<dbReference type="Pfam" id="PF15392">
    <property type="entry name" value="Joubert"/>
    <property type="match status" value="1"/>
</dbReference>
<dbReference type="PANTHER" id="PTHR14492">
    <property type="entry name" value="JBTS17"/>
    <property type="match status" value="1"/>
</dbReference>
<keyword evidence="1" id="KW-0175">Coiled coil</keyword>
<feature type="compositionally biased region" description="Polar residues" evidence="2">
    <location>
        <begin position="1999"/>
        <end position="2026"/>
    </location>
</feature>
<feature type="coiled-coil region" evidence="1">
    <location>
        <begin position="2776"/>
        <end position="2803"/>
    </location>
</feature>
<sequence>MEIRLEVLTSTSIKQKKPWPRVSWLGQENEAVFLLDDKFVNEINLLSGRTKKKIPSLQPLLKDVILLTTSSNDAWLAGVLTTGEVFLWNKDQDCLKTIQATEKPKEMIKAAVASSLRLYLYVSGNGKRVLLITPSGCIFLWEHLEFNNVLSSKSLSLVGQWSQIMPEEAIPLPSTEDKEAVVHAVFIKNELFGDCCLCSFTFYSGECLKLTFLAIRWHESVFTPIRSLPYCVQWAQQDCLLRSLIPKCESVKSRGALISAFSRDGLNLAVTLNQKDPKATQVLFINTLNFVTVYGSLKGCSNKNPVVPATLVRSYWVADVSWTHDSLFLACVLKRGSLVLLTCHGELLTLITFGCSIEFGPAEFIPLHPLITYRPQQFTLQDSNNSVDSSASDSDPMRQRFSIKAHSRLPYLIISDGYMVTTLRFLDNLSPSVLMRSLLLDSTQRLEKTFESVILCKPKGKGLNLRSLNSLRSSLLKHQRNENVADSTVPKFLQAEETLKLNEETADLQDFEAEETDDRCFPNNLFSFWNQKNDLLFSSADEGRLEFASMFDTIHAKDNTEETDKTVTELHSVQKNLLAAWTIGISKNVAEKNLMLNYTVVCITHFLYILQFIKCPFPKLDLFLSKSSKHNTWLLCIFQLFHLCLSIQYWDMRYKQDVGHLVKLTSNTIKLLLTQQQQDQLFSEKILACFHLLRMVADNLNGVYSLQREVISTSADGSRRAKQDSLVLPIFQVFQDSDSWENWSWNPSFKIRPQVLNFVQQPGHRLIVLWRMLYSKTLWYQTQLSQRVPEDGMQLTEKMTHETSAVKSLLCHIQAELQTAGVRLNQTLELKSVNGEECFLLGSYEKSVQIWKKALQETQEKGGRKTCFLQLRYYLSLLYCHLYNYNLNDAQGLCDQLVREILKWSHLPVKENEDCSVPETSPCEPGASGSVHPEAAVSVVQSMARFMAAYFTNQLLCILPPHSVHVLPPLHIKTEQPFRLIPLQHSKVTSVVREQNLSDVWTVEYALELLLIGGLVPEAVWLAHKLGDWKTSISVGVAFQLFCKHGSNFTRSKEKSLNLPLNITPAQIFQEKLQCFLGQPASSEAKNEMGSKYKQFTDPIEEEDADLLFSSLQEILKAAVMADADILSETFQLLINSAKDFSKRLWGLVPVSLYLPAPPLYCPQPAVLSEEDGDDLLLKAEKDNRQKVSGILQRVLLLFRAARCSFPVAQWYILQLRWARKVMQKIRMKGSLPSLSPFPESLLNYCKGGVAFFRPGAAGDRKLDEASVKAIGCFRELCALCWMLHIRDKLSYSCRQYQKARESMEEKKDLDANFDAGLVEHCLSAVEWAYRMLPFSRFSNIEELIQDLILSLIAELPPIRKVAEIFVKAFPNPEDIRVSLREKYHSLQQRLRHCVVKGPQTEEMMSVIMHSIHKVRVKALKRVQRNIGSFEMNIWEPIEEEQPAEVAGFDRFSLGTSLSRSTLTELGSSLAHSDADTADTLSEALSAEEKSRTHFYRRSVPNHMELALTGKPKGKKKICNQKENPKRKEDCEKLLQNALPVIGVWEFERDDDEYIKFLELFLSYVLERDLLGSKDAGIPFLTSFSGYLREHELHSLLFDVHTTLKRRQGKSKSQNVFRAGSCFVVAPESYECEKSENQILSASVLANQGIRHFSENPLNEVNKNEGKSGLFGLKQKSVYRIQDDKAEKTFIQRLSNRSVCIPKSTETRRFIFKAIQCNDINPQGDLPVALNNTCGNTRRLLEWMIRWSDKRLLCDSGLTEPPCEYSPVIRVKTSAAAVLTSLWLLEQPYFATYKAKNAIIKVLENHSPGPQNGPSIESDYKTNAGCSVAVSTQGRTEEINDQNESCQSILNKLFVPKYEISTEVKNPEIKGTKDEIISVTDDTEKEFVDIDEDLIEVEAFTQEEVDIYPSECEGVKKYFCKEARKCFCHHMFPVIFPNLLKSRLINFQKQSTGEAQYPREGPLETCMEEESTEQKGTPVPACKEKSSSAPPLASDGVTVASQTPEPAAQPTQRSEPRAQLSQSSDSVRQMLQDEMFKLVQLQQINFMSLMQIVGSSFANLPDIHQLLQQSQSVHVVGIQGSNPTRGSNDVGDTSRNLKERFFIKPQPMGENAREPDKNSPHCHKEIVQSIENSNGNLEHVPRGSAPFCQSEGQPQNRGLTPGSHSLPTTSLSPVPAGNTHLHLLSASSAIPQTPRLIPTANTSRRSDGFPLLQFQPKPEFKPVSFHTERVPQVPFSPLPQPREAWGLSDFSQPPLPKVAMDTTSMSHLNLSQYNTEAIKKAAEPKKWAETIIKEIPKHVNLDQCVGQENLTPQQDSTTFIKPENIFDVKPGSFEISSQNSTGLPLLHLQLKPPYLFSSTSRTSVTVPSIPIRTMAEERKCPRLSLLHSCLGPENMSPKPQLIPLENLIAFKQRQQNLTHNFFEQGDPGHLQLLKVKIESSELRQGKDSKKRQRRRAEKELQEERSEKLRRKPSVTFQPEDIIINDNDSEVVVKPKEQQEHHGSQPLEDFDISFEKLQDDVNTSAGLHFMASVKKKAKECQDASTNTDPEIKFLSCQSKAASQEVVSECHKNQQVISSISEHESLNVPQLLAPDICLNLRLPTEISEKPLSPSASDTVGHTYINVIDIEADDLQELPVKEEPSDNTKQHSDCLEVPSSAELHYMAASVTNAIPLTLDNLKSKESACSDVDLCFKPATVSPSCLGGCGWRAGSTEVKEPRVSSPLPSDLRQDTDTPKPDFRFKEPSSKSDATEDYLLWEVLQEVPTARPAPSPAARRLEHLTAKLQRIDEQLLAIQNLAENIEHNYPRHTVPDRHCAKVEPVGPIELSSGPESEKTFPSKTISISEEGSVAWQWDKEEISVTETYPSQKTYALPSAHSAVSLSSDRNVASLGVNNSDELFERVSVDPLQMSELTDIADIINDLITKDGVSSEELGLTEQQARSISRIQHPSGRRPQRTEKERREIQVWMKRKRKERMAEYLNQLAEKRGQEHDPFCPRNDPFYMTSREIRLRQKMKHEKDRLLLSDHYSRRLSQAYTLMNELLSESVQLPAAAQKPLPNKPRKAPIPRRQRSPSPRGENRHGHNFPIYRPGKVRHTSTKPNYTQKGRPFGQSQGPNAPCRQCTKSHRSAGLAPQTKEVCIEYEREETVVSPWLVPSDIRAILRESHCSLQQDSSPTEEKSEAPFGVGGMESLSESTGSILSKLDWDAVENMVAGVEDKSLSVHWALDL</sequence>
<comment type="caution">
    <text evidence="3">The sequence shown here is derived from an EMBL/GenBank/DDBJ whole genome shotgun (WGS) entry which is preliminary data.</text>
</comment>
<feature type="region of interest" description="Disordered" evidence="2">
    <location>
        <begin position="2135"/>
        <end position="2167"/>
    </location>
</feature>
<feature type="compositionally biased region" description="Basic and acidic residues" evidence="2">
    <location>
        <begin position="2456"/>
        <end position="2466"/>
    </location>
</feature>
<organism evidence="3 4">
    <name type="scientific">Muntiacus muntjak</name>
    <name type="common">Barking deer</name>
    <name type="synonym">Indian muntjac</name>
    <dbReference type="NCBI Taxonomy" id="9888"/>
    <lineage>
        <taxon>Eukaryota</taxon>
        <taxon>Metazoa</taxon>
        <taxon>Chordata</taxon>
        <taxon>Craniata</taxon>
        <taxon>Vertebrata</taxon>
        <taxon>Euteleostomi</taxon>
        <taxon>Mammalia</taxon>
        <taxon>Eutheria</taxon>
        <taxon>Laurasiatheria</taxon>
        <taxon>Artiodactyla</taxon>
        <taxon>Ruminantia</taxon>
        <taxon>Pecora</taxon>
        <taxon>Cervidae</taxon>
        <taxon>Muntiacinae</taxon>
        <taxon>Muntiacus</taxon>
    </lineage>
</organism>
<dbReference type="PANTHER" id="PTHR14492:SF4">
    <property type="entry name" value="CILIOGENESIS AND PLANAR POLARITY EFFECTOR 1"/>
    <property type="match status" value="1"/>
</dbReference>
<feature type="region of interest" description="Disordered" evidence="2">
    <location>
        <begin position="2935"/>
        <end position="2960"/>
    </location>
</feature>